<sequence length="25" mass="3159">MKIQEINPWSKKLKEKNYIYLYITN</sequence>
<organism evidence="2 3">
    <name type="scientific">Spirodela intermedia</name>
    <name type="common">Intermediate duckweed</name>
    <dbReference type="NCBI Taxonomy" id="51605"/>
    <lineage>
        <taxon>Eukaryota</taxon>
        <taxon>Viridiplantae</taxon>
        <taxon>Streptophyta</taxon>
        <taxon>Embryophyta</taxon>
        <taxon>Tracheophyta</taxon>
        <taxon>Spermatophyta</taxon>
        <taxon>Magnoliopsida</taxon>
        <taxon>Liliopsida</taxon>
        <taxon>Araceae</taxon>
        <taxon>Lemnoideae</taxon>
        <taxon>Spirodela</taxon>
    </lineage>
</organism>
<keyword evidence="3" id="KW-1185">Reference proteome</keyword>
<evidence type="ECO:0000313" key="3">
    <source>
        <dbReference type="Proteomes" id="UP000663760"/>
    </source>
</evidence>
<dbReference type="AlphaFoldDB" id="A0A7I8KNR9"/>
<accession>A0A7I8KNR9</accession>
<evidence type="ECO:0000313" key="1">
    <source>
        <dbReference type="EMBL" id="CAA2623487.1"/>
    </source>
</evidence>
<gene>
    <name evidence="1" type="ORF">SI7747_07009415</name>
    <name evidence="2" type="ORF">SI8410_07010127</name>
</gene>
<evidence type="ECO:0000313" key="2">
    <source>
        <dbReference type="EMBL" id="CAA7399457.1"/>
    </source>
</evidence>
<dbReference type="EMBL" id="LR743594">
    <property type="protein sequence ID" value="CAA2623487.1"/>
    <property type="molecule type" value="Genomic_DNA"/>
</dbReference>
<dbReference type="Proteomes" id="UP000663760">
    <property type="component" value="Chromosome 7"/>
</dbReference>
<dbReference type="EMBL" id="LR746270">
    <property type="protein sequence ID" value="CAA7399457.1"/>
    <property type="molecule type" value="Genomic_DNA"/>
</dbReference>
<name>A0A7I8KNR9_SPIIN</name>
<proteinExistence type="predicted"/>
<protein>
    <submittedName>
        <fullName evidence="2">Uncharacterized protein</fullName>
    </submittedName>
</protein>
<reference evidence="2" key="1">
    <citation type="submission" date="2020-02" db="EMBL/GenBank/DDBJ databases">
        <authorList>
            <person name="Scholz U."/>
            <person name="Mascher M."/>
            <person name="Fiebig A."/>
        </authorList>
    </citation>
    <scope>NUCLEOTIDE SEQUENCE</scope>
</reference>